<proteinExistence type="predicted"/>
<evidence type="ECO:0000256" key="1">
    <source>
        <dbReference type="SAM" id="MobiDB-lite"/>
    </source>
</evidence>
<feature type="compositionally biased region" description="Basic residues" evidence="1">
    <location>
        <begin position="93"/>
        <end position="102"/>
    </location>
</feature>
<gene>
    <name evidence="2" type="ORF">GGR10_000897</name>
</gene>
<dbReference type="PROSITE" id="PS51257">
    <property type="entry name" value="PROKAR_LIPOPROTEIN"/>
    <property type="match status" value="1"/>
</dbReference>
<name>A0ABR6E4K1_9HYPH</name>
<accession>A0ABR6E4K1</accession>
<sequence>MKKREVKIVLMSTLSVCFILTGCRVPAPTYGTDKAVSLQFVDDIVSLVPSSSTDNNQPVMKQRPQLVYPGPDSRAVLPPPQADSVGGSPQVNVKKRRKKYLFRRQTAGEGNVNYQRDLSEPPLIYRQPAKTAPVGQKGYDESVKERKRKRAARQAKSGDKKSLWPF</sequence>
<dbReference type="RefSeq" id="WP_182480056.1">
    <property type="nucleotide sequence ID" value="NZ_CAWPNC010000002.1"/>
</dbReference>
<comment type="caution">
    <text evidence="2">The sequence shown here is derived from an EMBL/GenBank/DDBJ whole genome shotgun (WGS) entry which is preliminary data.</text>
</comment>
<evidence type="ECO:0008006" key="4">
    <source>
        <dbReference type="Google" id="ProtNLM"/>
    </source>
</evidence>
<evidence type="ECO:0000313" key="2">
    <source>
        <dbReference type="EMBL" id="MBA9083056.1"/>
    </source>
</evidence>
<reference evidence="2 3" key="1">
    <citation type="submission" date="2020-08" db="EMBL/GenBank/DDBJ databases">
        <title>Genomic Encyclopedia of Type Strains, Phase IV (KMG-IV): sequencing the most valuable type-strain genomes for metagenomic binning, comparative biology and taxonomic classification.</title>
        <authorList>
            <person name="Goeker M."/>
        </authorList>
    </citation>
    <scope>NUCLEOTIDE SEQUENCE [LARGE SCALE GENOMIC DNA]</scope>
    <source>
        <strain evidence="2 3">DSM 21431</strain>
    </source>
</reference>
<evidence type="ECO:0000313" key="3">
    <source>
        <dbReference type="Proteomes" id="UP000548119"/>
    </source>
</evidence>
<feature type="compositionally biased region" description="Basic and acidic residues" evidence="1">
    <location>
        <begin position="156"/>
        <end position="166"/>
    </location>
</feature>
<organism evidence="2 3">
    <name type="scientific">Bartonella chomelii</name>
    <dbReference type="NCBI Taxonomy" id="236402"/>
    <lineage>
        <taxon>Bacteria</taxon>
        <taxon>Pseudomonadati</taxon>
        <taxon>Pseudomonadota</taxon>
        <taxon>Alphaproteobacteria</taxon>
        <taxon>Hyphomicrobiales</taxon>
        <taxon>Bartonellaceae</taxon>
        <taxon>Bartonella</taxon>
    </lineage>
</organism>
<protein>
    <recommendedName>
        <fullName evidence="4">Lipoprotein</fullName>
    </recommendedName>
</protein>
<feature type="compositionally biased region" description="Polar residues" evidence="1">
    <location>
        <begin position="50"/>
        <end position="59"/>
    </location>
</feature>
<dbReference type="EMBL" id="JACJIR010000002">
    <property type="protein sequence ID" value="MBA9083056.1"/>
    <property type="molecule type" value="Genomic_DNA"/>
</dbReference>
<dbReference type="Proteomes" id="UP000548119">
    <property type="component" value="Unassembled WGS sequence"/>
</dbReference>
<feature type="region of interest" description="Disordered" evidence="1">
    <location>
        <begin position="50"/>
        <end position="166"/>
    </location>
</feature>
<keyword evidence="3" id="KW-1185">Reference proteome</keyword>